<dbReference type="EMBL" id="BSOW01000018">
    <property type="protein sequence ID" value="GLR88196.1"/>
    <property type="molecule type" value="Genomic_DNA"/>
</dbReference>
<accession>A0ABQ6B310</accession>
<name>A0ABQ6B310_9BRAD</name>
<proteinExistence type="predicted"/>
<protein>
    <recommendedName>
        <fullName evidence="3">AbiEi antitoxin C-terminal domain-containing protein</fullName>
    </recommendedName>
</protein>
<comment type="caution">
    <text evidence="1">The sequence shown here is derived from an EMBL/GenBank/DDBJ whole genome shotgun (WGS) entry which is preliminary data.</text>
</comment>
<evidence type="ECO:0000313" key="2">
    <source>
        <dbReference type="Proteomes" id="UP001156905"/>
    </source>
</evidence>
<reference evidence="2" key="1">
    <citation type="journal article" date="2019" name="Int. J. Syst. Evol. Microbiol.">
        <title>The Global Catalogue of Microorganisms (GCM) 10K type strain sequencing project: providing services to taxonomists for standard genome sequencing and annotation.</title>
        <authorList>
            <consortium name="The Broad Institute Genomics Platform"/>
            <consortium name="The Broad Institute Genome Sequencing Center for Infectious Disease"/>
            <person name="Wu L."/>
            <person name="Ma J."/>
        </authorList>
    </citation>
    <scope>NUCLEOTIDE SEQUENCE [LARGE SCALE GENOMIC DNA]</scope>
    <source>
        <strain evidence="2">NBRC 102520</strain>
    </source>
</reference>
<keyword evidence="2" id="KW-1185">Reference proteome</keyword>
<evidence type="ECO:0008006" key="3">
    <source>
        <dbReference type="Google" id="ProtNLM"/>
    </source>
</evidence>
<organism evidence="1 2">
    <name type="scientific">Bradyrhizobium iriomotense</name>
    <dbReference type="NCBI Taxonomy" id="441950"/>
    <lineage>
        <taxon>Bacteria</taxon>
        <taxon>Pseudomonadati</taxon>
        <taxon>Pseudomonadota</taxon>
        <taxon>Alphaproteobacteria</taxon>
        <taxon>Hyphomicrobiales</taxon>
        <taxon>Nitrobacteraceae</taxon>
        <taxon>Bradyrhizobium</taxon>
    </lineage>
</organism>
<gene>
    <name evidence="1" type="ORF">GCM10007857_49080</name>
</gene>
<dbReference type="RefSeq" id="WP_284269447.1">
    <property type="nucleotide sequence ID" value="NZ_BSOW01000018.1"/>
</dbReference>
<dbReference type="Proteomes" id="UP001156905">
    <property type="component" value="Unassembled WGS sequence"/>
</dbReference>
<evidence type="ECO:0000313" key="1">
    <source>
        <dbReference type="EMBL" id="GLR88196.1"/>
    </source>
</evidence>
<sequence>MKKPSKGITYRMLPKNLAALRASPDAVVRPAEEHGRTNEIFWPNDTFELRDDEAGGADGHPEAVQCVVAAAFEAATSATLRRRLHHGQALAVVVLVPSPFWVAPTSGHFGETFGDRWRLIRPLSVVAERRPTNAEMVVAAELSSGQSVAGVSSDVSALPRSLVLSADMTIRIFPPPAAVLCAAIRRFAGRAVLEDLLESCEPNLDLPDIVACFRPGSGAPRIAQRLAVASALRRTDPGLQNFIANPLAVAGVNQKETQ</sequence>